<gene>
    <name evidence="1" type="ORF">K3G42_017315</name>
</gene>
<dbReference type="Proteomes" id="UP000827872">
    <property type="component" value="Linkage Group LG10"/>
</dbReference>
<protein>
    <submittedName>
        <fullName evidence="1">Uncharacterized protein</fullName>
    </submittedName>
</protein>
<name>A0ACB8E813_9SAUR</name>
<organism evidence="1 2">
    <name type="scientific">Sphaerodactylus townsendi</name>
    <dbReference type="NCBI Taxonomy" id="933632"/>
    <lineage>
        <taxon>Eukaryota</taxon>
        <taxon>Metazoa</taxon>
        <taxon>Chordata</taxon>
        <taxon>Craniata</taxon>
        <taxon>Vertebrata</taxon>
        <taxon>Euteleostomi</taxon>
        <taxon>Lepidosauria</taxon>
        <taxon>Squamata</taxon>
        <taxon>Bifurcata</taxon>
        <taxon>Gekkota</taxon>
        <taxon>Sphaerodactylidae</taxon>
        <taxon>Sphaerodactylus</taxon>
    </lineage>
</organism>
<evidence type="ECO:0000313" key="1">
    <source>
        <dbReference type="EMBL" id="KAH7988484.1"/>
    </source>
</evidence>
<dbReference type="EMBL" id="CM037623">
    <property type="protein sequence ID" value="KAH7988484.1"/>
    <property type="molecule type" value="Genomic_DNA"/>
</dbReference>
<accession>A0ACB8E813</accession>
<proteinExistence type="predicted"/>
<evidence type="ECO:0000313" key="2">
    <source>
        <dbReference type="Proteomes" id="UP000827872"/>
    </source>
</evidence>
<reference evidence="1" key="1">
    <citation type="submission" date="2021-08" db="EMBL/GenBank/DDBJ databases">
        <title>The first chromosome-level gecko genome reveals the dynamic sex chromosomes of Neotropical dwarf geckos (Sphaerodactylidae: Sphaerodactylus).</title>
        <authorList>
            <person name="Pinto B.J."/>
            <person name="Keating S.E."/>
            <person name="Gamble T."/>
        </authorList>
    </citation>
    <scope>NUCLEOTIDE SEQUENCE</scope>
    <source>
        <strain evidence="1">TG3544</strain>
    </source>
</reference>
<comment type="caution">
    <text evidence="1">The sequence shown here is derived from an EMBL/GenBank/DDBJ whole genome shotgun (WGS) entry which is preliminary data.</text>
</comment>
<keyword evidence="2" id="KW-1185">Reference proteome</keyword>
<sequence>MVALKMLPLRLLLVAVVLCFFEGDAKFRENGTKRRRCLNGSPPRRLKKRDRRLMLLEPPDGAELPCRGFYPRLSCCPRAESQGVLQLSENKVGTPNSSPRIKLVVH</sequence>